<evidence type="ECO:0000256" key="8">
    <source>
        <dbReference type="ARBA" id="ARBA00023157"/>
    </source>
</evidence>
<evidence type="ECO:0000256" key="9">
    <source>
        <dbReference type="PIRNR" id="PIRNR017016"/>
    </source>
</evidence>
<evidence type="ECO:0000256" key="1">
    <source>
        <dbReference type="ARBA" id="ARBA00003195"/>
    </source>
</evidence>
<dbReference type="GO" id="GO:0005743">
    <property type="term" value="C:mitochondrial inner membrane"/>
    <property type="evidence" value="ECO:0007669"/>
    <property type="project" value="UniProtKB-SubCell"/>
</dbReference>
<dbReference type="PANTHER" id="PTHR13344:SF0">
    <property type="entry name" value="NADH DEHYDROGENASE [UBIQUINONE] 1 ALPHA SUBCOMPLEX SUBUNIT 8"/>
    <property type="match status" value="1"/>
</dbReference>
<keyword evidence="5" id="KW-0677">Repeat</keyword>
<keyword evidence="4 9" id="KW-0679">Respiratory chain</keyword>
<gene>
    <name evidence="11" type="ORF">WH47_01588</name>
</gene>
<evidence type="ECO:0000256" key="3">
    <source>
        <dbReference type="ARBA" id="ARBA00022448"/>
    </source>
</evidence>
<dbReference type="OrthoDB" id="276296at2759"/>
<dbReference type="GO" id="GO:0006120">
    <property type="term" value="P:mitochondrial electron transport, NADH to ubiquinone"/>
    <property type="evidence" value="ECO:0007669"/>
    <property type="project" value="InterPro"/>
</dbReference>
<evidence type="ECO:0000256" key="6">
    <source>
        <dbReference type="ARBA" id="ARBA00022982"/>
    </source>
</evidence>
<feature type="compositionally biased region" description="Basic and acidic residues" evidence="10">
    <location>
        <begin position="133"/>
        <end position="146"/>
    </location>
</feature>
<keyword evidence="8" id="KW-1015">Disulfide bond</keyword>
<evidence type="ECO:0000256" key="10">
    <source>
        <dbReference type="SAM" id="MobiDB-lite"/>
    </source>
</evidence>
<reference evidence="11 12" key="1">
    <citation type="submission" date="2015-07" db="EMBL/GenBank/DDBJ databases">
        <title>The genome of Habropoda laboriosa.</title>
        <authorList>
            <person name="Pan H."/>
            <person name="Kapheim K."/>
        </authorList>
    </citation>
    <scope>NUCLEOTIDE SEQUENCE [LARGE SCALE GENOMIC DNA]</scope>
    <source>
        <strain evidence="11">0110345459</strain>
    </source>
</reference>
<dbReference type="STRING" id="597456.A0A0L7R0N7"/>
<name>A0A0L7R0N7_9HYME</name>
<dbReference type="EMBL" id="KQ414670">
    <property type="protein sequence ID" value="KOC64420.1"/>
    <property type="molecule type" value="Genomic_DNA"/>
</dbReference>
<keyword evidence="11" id="KW-0830">Ubiquinone</keyword>
<keyword evidence="3 9" id="KW-0813">Transport</keyword>
<comment type="function">
    <text evidence="1 9">Accessory subunit of the mitochondrial membrane respiratory chain NADH dehydrogenase (Complex I), that is believed not to be involved in catalysis. Complex I functions in the transfer of electrons from NADH to the respiratory chain. The immediate electron acceptor for the enzyme is believed to be ubiquinone.</text>
</comment>
<dbReference type="AlphaFoldDB" id="A0A0L7R0N7"/>
<keyword evidence="7 9" id="KW-0496">Mitochondrion</keyword>
<evidence type="ECO:0000256" key="5">
    <source>
        <dbReference type="ARBA" id="ARBA00022737"/>
    </source>
</evidence>
<comment type="similarity">
    <text evidence="2 9">Belongs to the complex I NDUFA8 subunit family.</text>
</comment>
<keyword evidence="9" id="KW-0472">Membrane</keyword>
<dbReference type="PANTHER" id="PTHR13344">
    <property type="entry name" value="NADH-UBIQUINONE OXIDOREDUCTASE"/>
    <property type="match status" value="1"/>
</dbReference>
<accession>A0A0L7R0N7</accession>
<evidence type="ECO:0000256" key="2">
    <source>
        <dbReference type="ARBA" id="ARBA00010705"/>
    </source>
</evidence>
<protein>
    <recommendedName>
        <fullName evidence="9">NADH dehydrogenase [ubiquinone] 1 alpha subcomplex subunit 8</fullName>
    </recommendedName>
</protein>
<keyword evidence="6 9" id="KW-0249">Electron transport</keyword>
<dbReference type="InterPro" id="IPR016680">
    <property type="entry name" value="NDUFA8"/>
</dbReference>
<organism evidence="11 12">
    <name type="scientific">Habropoda laboriosa</name>
    <dbReference type="NCBI Taxonomy" id="597456"/>
    <lineage>
        <taxon>Eukaryota</taxon>
        <taxon>Metazoa</taxon>
        <taxon>Ecdysozoa</taxon>
        <taxon>Arthropoda</taxon>
        <taxon>Hexapoda</taxon>
        <taxon>Insecta</taxon>
        <taxon>Pterygota</taxon>
        <taxon>Neoptera</taxon>
        <taxon>Endopterygota</taxon>
        <taxon>Hymenoptera</taxon>
        <taxon>Apocrita</taxon>
        <taxon>Aculeata</taxon>
        <taxon>Apoidea</taxon>
        <taxon>Anthophila</taxon>
        <taxon>Apidae</taxon>
        <taxon>Habropoda</taxon>
    </lineage>
</organism>
<sequence>MVYTKNFTFPSDEELEQQELNISYPYIKAAAFFIGKRCEWYNNEYTLCRYELKDPRKCLKEGKDITNCALEVFQDIKKNCRNEFQAHVDCMLASSLNGEEKCGKTQGSFDKCMKEKLNIERPYYGYFCEAKVHDSPRPKPEPRKEPVFPNRLPDPAPAPYPPPRHGWRGLFAE</sequence>
<evidence type="ECO:0000313" key="11">
    <source>
        <dbReference type="EMBL" id="KOC64420.1"/>
    </source>
</evidence>
<evidence type="ECO:0000313" key="12">
    <source>
        <dbReference type="Proteomes" id="UP000053825"/>
    </source>
</evidence>
<keyword evidence="9" id="KW-0999">Mitochondrion inner membrane</keyword>
<evidence type="ECO:0000256" key="4">
    <source>
        <dbReference type="ARBA" id="ARBA00022660"/>
    </source>
</evidence>
<evidence type="ECO:0000256" key="7">
    <source>
        <dbReference type="ARBA" id="ARBA00023128"/>
    </source>
</evidence>
<dbReference type="Proteomes" id="UP000053825">
    <property type="component" value="Unassembled WGS sequence"/>
</dbReference>
<feature type="compositionally biased region" description="Pro residues" evidence="10">
    <location>
        <begin position="152"/>
        <end position="164"/>
    </location>
</feature>
<keyword evidence="12" id="KW-1185">Reference proteome</keyword>
<feature type="region of interest" description="Disordered" evidence="10">
    <location>
        <begin position="133"/>
        <end position="173"/>
    </location>
</feature>
<comment type="subcellular location">
    <subcellularLocation>
        <location evidence="9">Mitochondrion inner membrane</location>
    </subcellularLocation>
</comment>
<dbReference type="PIRSF" id="PIRSF017016">
    <property type="entry name" value="NDUA8"/>
    <property type="match status" value="1"/>
</dbReference>
<proteinExistence type="inferred from homology"/>